<dbReference type="OrthoDB" id="5979581at2759"/>
<keyword evidence="1" id="KW-0067">ATP-binding</keyword>
<reference evidence="3" key="1">
    <citation type="submission" date="2021-06" db="EMBL/GenBank/DDBJ databases">
        <authorList>
            <person name="Kallberg Y."/>
            <person name="Tangrot J."/>
            <person name="Rosling A."/>
        </authorList>
    </citation>
    <scope>NUCLEOTIDE SEQUENCE</scope>
    <source>
        <strain evidence="3">CL551</strain>
    </source>
</reference>
<dbReference type="Pfam" id="PF07714">
    <property type="entry name" value="PK_Tyr_Ser-Thr"/>
    <property type="match status" value="1"/>
</dbReference>
<dbReference type="GO" id="GO:0004674">
    <property type="term" value="F:protein serine/threonine kinase activity"/>
    <property type="evidence" value="ECO:0007669"/>
    <property type="project" value="TreeGrafter"/>
</dbReference>
<dbReference type="SUPFAM" id="SSF56112">
    <property type="entry name" value="Protein kinase-like (PK-like)"/>
    <property type="match status" value="1"/>
</dbReference>
<protein>
    <submittedName>
        <fullName evidence="3">7376_t:CDS:1</fullName>
    </submittedName>
</protein>
<organism evidence="3 4">
    <name type="scientific">Acaulospora morrowiae</name>
    <dbReference type="NCBI Taxonomy" id="94023"/>
    <lineage>
        <taxon>Eukaryota</taxon>
        <taxon>Fungi</taxon>
        <taxon>Fungi incertae sedis</taxon>
        <taxon>Mucoromycota</taxon>
        <taxon>Glomeromycotina</taxon>
        <taxon>Glomeromycetes</taxon>
        <taxon>Diversisporales</taxon>
        <taxon>Acaulosporaceae</taxon>
        <taxon>Acaulospora</taxon>
    </lineage>
</organism>
<dbReference type="PANTHER" id="PTHR44329">
    <property type="entry name" value="SERINE/THREONINE-PROTEIN KINASE TNNI3K-RELATED"/>
    <property type="match status" value="1"/>
</dbReference>
<feature type="domain" description="Protein kinase" evidence="2">
    <location>
        <begin position="225"/>
        <end position="496"/>
    </location>
</feature>
<evidence type="ECO:0000259" key="2">
    <source>
        <dbReference type="PROSITE" id="PS50011"/>
    </source>
</evidence>
<proteinExistence type="predicted"/>
<keyword evidence="4" id="KW-1185">Reference proteome</keyword>
<dbReference type="InterPro" id="IPR001245">
    <property type="entry name" value="Ser-Thr/Tyr_kinase_cat_dom"/>
</dbReference>
<dbReference type="InterPro" id="IPR000719">
    <property type="entry name" value="Prot_kinase_dom"/>
</dbReference>
<feature type="binding site" evidence="1">
    <location>
        <position position="251"/>
    </location>
    <ligand>
        <name>ATP</name>
        <dbReference type="ChEBI" id="CHEBI:30616"/>
    </ligand>
</feature>
<evidence type="ECO:0000313" key="4">
    <source>
        <dbReference type="Proteomes" id="UP000789342"/>
    </source>
</evidence>
<dbReference type="InterPro" id="IPR051681">
    <property type="entry name" value="Ser/Thr_Kinases-Pseudokinases"/>
</dbReference>
<dbReference type="Gene3D" id="1.10.510.10">
    <property type="entry name" value="Transferase(Phosphotransferase) domain 1"/>
    <property type="match status" value="1"/>
</dbReference>
<keyword evidence="1" id="KW-0547">Nucleotide-binding</keyword>
<dbReference type="EMBL" id="CAJVPV010001146">
    <property type="protein sequence ID" value="CAG8488107.1"/>
    <property type="molecule type" value="Genomic_DNA"/>
</dbReference>
<gene>
    <name evidence="3" type="ORF">AMORRO_LOCUS2643</name>
</gene>
<accession>A0A9N8ZCG5</accession>
<dbReference type="GO" id="GO:0005524">
    <property type="term" value="F:ATP binding"/>
    <property type="evidence" value="ECO:0007669"/>
    <property type="project" value="UniProtKB-UniRule"/>
</dbReference>
<dbReference type="InterPro" id="IPR011009">
    <property type="entry name" value="Kinase-like_dom_sf"/>
</dbReference>
<evidence type="ECO:0000256" key="1">
    <source>
        <dbReference type="PROSITE-ProRule" id="PRU10141"/>
    </source>
</evidence>
<evidence type="ECO:0000313" key="3">
    <source>
        <dbReference type="EMBL" id="CAG8488107.1"/>
    </source>
</evidence>
<dbReference type="Proteomes" id="UP000789342">
    <property type="component" value="Unassembled WGS sequence"/>
</dbReference>
<comment type="caution">
    <text evidence="3">The sequence shown here is derived from an EMBL/GenBank/DDBJ whole genome shotgun (WGS) entry which is preliminary data.</text>
</comment>
<dbReference type="PROSITE" id="PS00107">
    <property type="entry name" value="PROTEIN_KINASE_ATP"/>
    <property type="match status" value="1"/>
</dbReference>
<name>A0A9N8ZCG5_9GLOM</name>
<dbReference type="AlphaFoldDB" id="A0A9N8ZCG5"/>
<dbReference type="PROSITE" id="PS50011">
    <property type="entry name" value="PROTEIN_KINASE_DOM"/>
    <property type="match status" value="1"/>
</dbReference>
<sequence>MEENKDISSVKDVTNLLNQTRWCKHCNSKYFKADFSNWTSGNAAIDECIQESQLAAERHEHVLEWIDYAKFTFIRKVDFSINKEAYWEDGYVINWNSESNKWNRSGRQRVKLITNYCEKYLTSSILKSELELVKYNPSNRLIYGLTRDPESKNYVVIEKLVELCPSCNEKWISLRWCRGCYSNRFKSERSNWTSGDSNIDEFIYETQITAEFPEQALEWIPEIRLSELKQIGRGGYGTVFKAYSKVGRIRKWNSKTNKWDRDEPMWVALKYITEKENSIAELLKEVIALHKCLKINLYSLDCYGITRHPETKKYLIVMRFVEEGDLRAYLSANFANSTWVDRLDRLWSIAIDLRSLHAAKLVHRDLHAGNMLFGKNRRNFISDLGLACEDGQTMNGSLKGVIPYVAPEVLACKPHTKATDIYSFGIAMWECTSCQPPFHNMAFGPDLVYDIYCGLRPPVIKGTPESYVQLMKQCWDPDPEKRPTASFLAKTLVQWIIIISKDASDHLTDNDIIIRNQFKLAEEERKKNPFPVVPYFELKTHPLAHYTSRVISRITESRQFDLKLKYAGIKEINVKI</sequence>
<dbReference type="PRINTS" id="PR00109">
    <property type="entry name" value="TYRKINASE"/>
</dbReference>
<dbReference type="InterPro" id="IPR017441">
    <property type="entry name" value="Protein_kinase_ATP_BS"/>
</dbReference>